<dbReference type="EMBL" id="WNYA01000003">
    <property type="protein sequence ID" value="KAG8581068.1"/>
    <property type="molecule type" value="Genomic_DNA"/>
</dbReference>
<comment type="caution">
    <text evidence="2">The sequence shown here is derived from an EMBL/GenBank/DDBJ whole genome shotgun (WGS) entry which is preliminary data.</text>
</comment>
<reference evidence="2" key="1">
    <citation type="thesis" date="2020" institute="ProQuest LLC" country="789 East Eisenhower Parkway, Ann Arbor, MI, USA">
        <title>Comparative Genomics and Chromosome Evolution.</title>
        <authorList>
            <person name="Mudd A.B."/>
        </authorList>
    </citation>
    <scope>NUCLEOTIDE SEQUENCE</scope>
    <source>
        <strain evidence="2">237g6f4</strain>
        <tissue evidence="2">Blood</tissue>
    </source>
</reference>
<accession>A0AAV7C7S7</accession>
<proteinExistence type="predicted"/>
<evidence type="ECO:0000313" key="2">
    <source>
        <dbReference type="EMBL" id="KAG8581068.1"/>
    </source>
</evidence>
<keyword evidence="3" id="KW-1185">Reference proteome</keyword>
<name>A0AAV7C7S7_ENGPU</name>
<sequence>MNDPRSNGNVPEQKTDSNTHFYELLEFLGASPKKDSEESSVEDIPRDKDVPLGDQNWSYPAQEPYNPNMYSYAEQYYAQYMHLSNVLERGLSGIHSELSQLSRSVLQLVYGMKECADTMGFYTTRMLAFQKEMLHSSSKTNTSLQTGVHLLQDLKAKNWDERTGCTDENKTSVFYVM</sequence>
<evidence type="ECO:0000313" key="3">
    <source>
        <dbReference type="Proteomes" id="UP000824782"/>
    </source>
</evidence>
<dbReference type="Proteomes" id="UP000824782">
    <property type="component" value="Unassembled WGS sequence"/>
</dbReference>
<feature type="compositionally biased region" description="Basic and acidic residues" evidence="1">
    <location>
        <begin position="32"/>
        <end position="51"/>
    </location>
</feature>
<protein>
    <submittedName>
        <fullName evidence="2">Uncharacterized protein</fullName>
    </submittedName>
</protein>
<dbReference type="AlphaFoldDB" id="A0AAV7C7S7"/>
<feature type="region of interest" description="Disordered" evidence="1">
    <location>
        <begin position="29"/>
        <end position="59"/>
    </location>
</feature>
<evidence type="ECO:0000256" key="1">
    <source>
        <dbReference type="SAM" id="MobiDB-lite"/>
    </source>
</evidence>
<dbReference type="EMBL" id="WNYA01000003">
    <property type="protein sequence ID" value="KAG8581069.1"/>
    <property type="molecule type" value="Genomic_DNA"/>
</dbReference>
<organism evidence="2 3">
    <name type="scientific">Engystomops pustulosus</name>
    <name type="common">Tungara frog</name>
    <name type="synonym">Physalaemus pustulosus</name>
    <dbReference type="NCBI Taxonomy" id="76066"/>
    <lineage>
        <taxon>Eukaryota</taxon>
        <taxon>Metazoa</taxon>
        <taxon>Chordata</taxon>
        <taxon>Craniata</taxon>
        <taxon>Vertebrata</taxon>
        <taxon>Euteleostomi</taxon>
        <taxon>Amphibia</taxon>
        <taxon>Batrachia</taxon>
        <taxon>Anura</taxon>
        <taxon>Neobatrachia</taxon>
        <taxon>Hyloidea</taxon>
        <taxon>Leptodactylidae</taxon>
        <taxon>Leiuperinae</taxon>
        <taxon>Engystomops</taxon>
    </lineage>
</organism>
<gene>
    <name evidence="2" type="ORF">GDO81_007542</name>
</gene>